<accession>A0A7Y9ZKT6</accession>
<comment type="caution">
    <text evidence="2">The sequence shown here is derived from an EMBL/GenBank/DDBJ whole genome shotgun (WGS) entry which is preliminary data.</text>
</comment>
<gene>
    <name evidence="2" type="ORF">BJ993_004384</name>
</gene>
<dbReference type="GO" id="GO:0020037">
    <property type="term" value="F:heme binding"/>
    <property type="evidence" value="ECO:0007669"/>
    <property type="project" value="InterPro"/>
</dbReference>
<dbReference type="RefSeq" id="WP_179651248.1">
    <property type="nucleotide sequence ID" value="NZ_JACBZM010000001.1"/>
</dbReference>
<dbReference type="EMBL" id="JACBZM010000001">
    <property type="protein sequence ID" value="NYI47304.1"/>
    <property type="molecule type" value="Genomic_DNA"/>
</dbReference>
<dbReference type="GO" id="GO:0005506">
    <property type="term" value="F:iron ion binding"/>
    <property type="evidence" value="ECO:0007669"/>
    <property type="project" value="InterPro"/>
</dbReference>
<comment type="similarity">
    <text evidence="1">Belongs to the cytochrome P450 family.</text>
</comment>
<evidence type="ECO:0000313" key="2">
    <source>
        <dbReference type="EMBL" id="NYI47304.1"/>
    </source>
</evidence>
<dbReference type="Pfam" id="PF00067">
    <property type="entry name" value="p450"/>
    <property type="match status" value="1"/>
</dbReference>
<dbReference type="InterPro" id="IPR050121">
    <property type="entry name" value="Cytochrome_P450_monoxygenase"/>
</dbReference>
<name>A0A7Y9ZKT6_9ACTN</name>
<evidence type="ECO:0000313" key="3">
    <source>
        <dbReference type="Proteomes" id="UP000562045"/>
    </source>
</evidence>
<proteinExistence type="inferred from homology"/>
<dbReference type="InterPro" id="IPR036396">
    <property type="entry name" value="Cyt_P450_sf"/>
</dbReference>
<dbReference type="GO" id="GO:0016705">
    <property type="term" value="F:oxidoreductase activity, acting on paired donors, with incorporation or reduction of molecular oxygen"/>
    <property type="evidence" value="ECO:0007669"/>
    <property type="project" value="InterPro"/>
</dbReference>
<dbReference type="Gene3D" id="1.10.630.10">
    <property type="entry name" value="Cytochrome P450"/>
    <property type="match status" value="1"/>
</dbReference>
<dbReference type="InterPro" id="IPR001128">
    <property type="entry name" value="Cyt_P450"/>
</dbReference>
<evidence type="ECO:0000256" key="1">
    <source>
        <dbReference type="ARBA" id="ARBA00010617"/>
    </source>
</evidence>
<dbReference type="GO" id="GO:0004497">
    <property type="term" value="F:monooxygenase activity"/>
    <property type="evidence" value="ECO:0007669"/>
    <property type="project" value="InterPro"/>
</dbReference>
<dbReference type="Proteomes" id="UP000562045">
    <property type="component" value="Unassembled WGS sequence"/>
</dbReference>
<protein>
    <submittedName>
        <fullName evidence="2">Cytochrome P450</fullName>
    </submittedName>
</protein>
<reference evidence="2 3" key="1">
    <citation type="submission" date="2020-07" db="EMBL/GenBank/DDBJ databases">
        <title>Sequencing the genomes of 1000 actinobacteria strains.</title>
        <authorList>
            <person name="Klenk H.-P."/>
        </authorList>
    </citation>
    <scope>NUCLEOTIDE SEQUENCE [LARGE SCALE GENOMIC DNA]</scope>
    <source>
        <strain evidence="2 3">DSM 15131</strain>
    </source>
</reference>
<dbReference type="PANTHER" id="PTHR24305">
    <property type="entry name" value="CYTOCHROME P450"/>
    <property type="match status" value="1"/>
</dbReference>
<dbReference type="PANTHER" id="PTHR24305:SF166">
    <property type="entry name" value="CYTOCHROME P450 12A4, MITOCHONDRIAL-RELATED"/>
    <property type="match status" value="1"/>
</dbReference>
<dbReference type="AlphaFoldDB" id="A0A7Y9ZKT6"/>
<sequence>MGKAEDFPHASVIEGVRFTAQVGVPNVIQGLFKKRELPTKVAGVARADLFAFTLVQGLVRKYGPGPFWVRVATDEALLLSDPADIEFVLGGSPDPFASDPPAKKAGMSAFQPDALTLSRGDLWRNRRDFAEAVLQTGRPLHSLALRMVKVAAQEAAGLTGEIGYDDLNAAFQRLTRRVVLGDAAADDTALTDLLGDLMAAGNKTPGKPAKGYDDLVARLASYVDAGEKGSLVSLVAQAPHDDATAVAGQLVHWLFAMGDTLPANLVRALAVIGSHPEVRTEVYAELEGKVLTRAKEVASLDYLGGVILEAMRLWPTTPLFGRVTTREVAFPDGRVLPEGSQVLIHNLHNHRDRDRVPFADRCAPGEWARGDAASSWSFNFFSHGPQGCPGAGMSVFLGQAFLAALLSRATPELVSPSLNPSKPLPYGLDLFAVRIGLTS</sequence>
<dbReference type="SUPFAM" id="SSF48264">
    <property type="entry name" value="Cytochrome P450"/>
    <property type="match status" value="1"/>
</dbReference>
<organism evidence="2 3">
    <name type="scientific">Nocardioides aromaticivorans</name>
    <dbReference type="NCBI Taxonomy" id="200618"/>
    <lineage>
        <taxon>Bacteria</taxon>
        <taxon>Bacillati</taxon>
        <taxon>Actinomycetota</taxon>
        <taxon>Actinomycetes</taxon>
        <taxon>Propionibacteriales</taxon>
        <taxon>Nocardioidaceae</taxon>
        <taxon>Nocardioides</taxon>
    </lineage>
</organism>